<feature type="coiled-coil region" evidence="1">
    <location>
        <begin position="219"/>
        <end position="253"/>
    </location>
</feature>
<evidence type="ECO:0000256" key="2">
    <source>
        <dbReference type="SAM" id="MobiDB-lite"/>
    </source>
</evidence>
<comment type="caution">
    <text evidence="3">The sequence shown here is derived from an EMBL/GenBank/DDBJ whole genome shotgun (WGS) entry which is preliminary data.</text>
</comment>
<gene>
    <name evidence="3" type="ORF">LTR82_005339</name>
</gene>
<evidence type="ECO:0000256" key="1">
    <source>
        <dbReference type="SAM" id="Coils"/>
    </source>
</evidence>
<name>A0AAN6FVI2_9PEZI</name>
<protein>
    <submittedName>
        <fullName evidence="3">Uncharacterized protein</fullName>
    </submittedName>
</protein>
<feature type="region of interest" description="Disordered" evidence="2">
    <location>
        <begin position="94"/>
        <end position="119"/>
    </location>
</feature>
<accession>A0AAN6FVI2</accession>
<dbReference type="Proteomes" id="UP001168146">
    <property type="component" value="Unassembled WGS sequence"/>
</dbReference>
<dbReference type="AlphaFoldDB" id="A0AAN6FVI2"/>
<evidence type="ECO:0000313" key="3">
    <source>
        <dbReference type="EMBL" id="KAK0323592.1"/>
    </source>
</evidence>
<proteinExistence type="predicted"/>
<reference evidence="3" key="1">
    <citation type="submission" date="2021-12" db="EMBL/GenBank/DDBJ databases">
        <title>Black yeast isolated from Biological Soil Crust.</title>
        <authorList>
            <person name="Kurbessoian T."/>
        </authorList>
    </citation>
    <scope>NUCLEOTIDE SEQUENCE</scope>
    <source>
        <strain evidence="3">CCFEE 5208</strain>
    </source>
</reference>
<organism evidence="3 4">
    <name type="scientific">Friedmanniomyces endolithicus</name>
    <dbReference type="NCBI Taxonomy" id="329885"/>
    <lineage>
        <taxon>Eukaryota</taxon>
        <taxon>Fungi</taxon>
        <taxon>Dikarya</taxon>
        <taxon>Ascomycota</taxon>
        <taxon>Pezizomycotina</taxon>
        <taxon>Dothideomycetes</taxon>
        <taxon>Dothideomycetidae</taxon>
        <taxon>Mycosphaerellales</taxon>
        <taxon>Teratosphaeriaceae</taxon>
        <taxon>Friedmanniomyces</taxon>
    </lineage>
</organism>
<keyword evidence="1" id="KW-0175">Coiled coil</keyword>
<evidence type="ECO:0000313" key="4">
    <source>
        <dbReference type="Proteomes" id="UP001168146"/>
    </source>
</evidence>
<dbReference type="EMBL" id="JASUXU010000012">
    <property type="protein sequence ID" value="KAK0323592.1"/>
    <property type="molecule type" value="Genomic_DNA"/>
</dbReference>
<sequence length="272" mass="29075">MEMHEVAQKAKSGEAEVNSVVATPYAKGIPPSGSHALPTQVEDAETEAPENIDKRGRLKVAPNNSALEMFCKKSVPAKAKDVQHWYIGPRARGQVCPQGKHGSVPRAREAYPSGGDPGISVSPARTAMAMSGMTDPKCVNAKLGTSQEALFFLSKCGRVGEQARTWLKAAAGKHPELGAPATCIVRYEESVLRSLARDGEQAVATVKRKAEEEKGAKARALKRQKMVNIKAKVDKMEAELAEEEARLVDRDGKYGGALNPGPLYSGQLGANC</sequence>